<dbReference type="PROSITE" id="PS00181">
    <property type="entry name" value="GLNA_ATP"/>
    <property type="match status" value="1"/>
</dbReference>
<dbReference type="SUPFAM" id="SSF55931">
    <property type="entry name" value="Glutamine synthetase/guanido kinase"/>
    <property type="match status" value="1"/>
</dbReference>
<reference evidence="6" key="1">
    <citation type="submission" date="2016-10" db="EMBL/GenBank/DDBJ databases">
        <authorList>
            <person name="Varghese N."/>
            <person name="Submissions S."/>
        </authorList>
    </citation>
    <scope>NUCLEOTIDE SEQUENCE [LARGE SCALE GENOMIC DNA]</scope>
    <source>
        <strain evidence="6">DSM 17934</strain>
    </source>
</reference>
<name>A0A1H6UIL4_9FLAO</name>
<dbReference type="PANTHER" id="PTHR42974:SF1">
    <property type="entry name" value="TYPE-3 GLUTAMINE SYNTHETASE"/>
    <property type="match status" value="1"/>
</dbReference>
<proteinExistence type="inferred from homology"/>
<dbReference type="InterPro" id="IPR014746">
    <property type="entry name" value="Gln_synth/guanido_kin_cat_dom"/>
</dbReference>
<feature type="domain" description="GS beta-grasp" evidence="3">
    <location>
        <begin position="84"/>
        <end position="174"/>
    </location>
</feature>
<dbReference type="RefSeq" id="WP_091312258.1">
    <property type="nucleotide sequence ID" value="NZ_CBCSJU010000004.1"/>
</dbReference>
<dbReference type="InterPro" id="IPR008147">
    <property type="entry name" value="Gln_synt_N"/>
</dbReference>
<protein>
    <submittedName>
        <fullName evidence="5">Glutamine synthetase</fullName>
    </submittedName>
</protein>
<evidence type="ECO:0000313" key="5">
    <source>
        <dbReference type="EMBL" id="SEI92163.1"/>
    </source>
</evidence>
<keyword evidence="6" id="KW-1185">Reference proteome</keyword>
<dbReference type="InterPro" id="IPR052725">
    <property type="entry name" value="GS_Type-3"/>
</dbReference>
<dbReference type="Gene3D" id="1.20.120.1560">
    <property type="match status" value="1"/>
</dbReference>
<evidence type="ECO:0000256" key="1">
    <source>
        <dbReference type="PROSITE-ProRule" id="PRU01330"/>
    </source>
</evidence>
<dbReference type="InterPro" id="IPR040577">
    <property type="entry name" value="Gln-synt_C"/>
</dbReference>
<dbReference type="Pfam" id="PF18318">
    <property type="entry name" value="Gln-synt_C-ter"/>
    <property type="match status" value="1"/>
</dbReference>
<dbReference type="SMART" id="SM01230">
    <property type="entry name" value="Gln-synt_C"/>
    <property type="match status" value="1"/>
</dbReference>
<dbReference type="PANTHER" id="PTHR42974">
    <property type="entry name" value="GLUTAMINE SYNTHETASE"/>
    <property type="match status" value="1"/>
</dbReference>
<gene>
    <name evidence="5" type="ORF">SAMN05660918_1926</name>
</gene>
<feature type="domain" description="GS catalytic" evidence="4">
    <location>
        <begin position="179"/>
        <end position="616"/>
    </location>
</feature>
<dbReference type="Proteomes" id="UP000199702">
    <property type="component" value="Unassembled WGS sequence"/>
</dbReference>
<dbReference type="GO" id="GO:0004356">
    <property type="term" value="F:glutamine synthetase activity"/>
    <property type="evidence" value="ECO:0007669"/>
    <property type="project" value="InterPro"/>
</dbReference>
<dbReference type="Pfam" id="PF00120">
    <property type="entry name" value="Gln-synt_C"/>
    <property type="match status" value="1"/>
</dbReference>
<sequence>MAILRFQALDKATSRKPVSFEETARKSEIFGSNVFGDKAMRQFLTPDAYKAVKNAIELGTKIDRKIADYVAMGMKEWALSKNVTHYTHWFQPLTGTTAEKHDAFFETSMDGSDPVEKFGGTQLVQQEPDASSFPNGGIRNTFEARGYTAWDPTSPAFIFGSTLCIPTVFVSYTGEALDNKTPLLRALSAIDTAATEVAKYFDKNVKKITPTLGWEQEYFLIDAALAASRPDILATGRTLLGHTSSKGQQLDDHYFGSIPTRVLQYMRELEYECMLLGIPVKTRHNEVAPGQFELAPIFEETNLAVDHNSLLMDVMEKVAERHDFKVLFHEKPFKGVNGSGKHNNWSLATDTGINLLSPGKTPMSNLMFLTFFINTIKAVHDYEELLRASIASASNDHRLGANEAPPAIISVFIGQQLTKVLAELEGVTQGKLSPEEKTDLKLNVVGKLPDVLLDNTDRNRTSPFAFTGNKFEFRAVGSTANCAVSMTTLNSIVAKQLIEFKKEVDHLIETKDLKKDEAIFNTLREYIKGTKAILFEGDGYSDAWEKEAKKRGLSNHKTTPEALKAKVSKKAFDLFGELGVMNHVEVESRYEIELEEYTKKIQIEGRVLGDIARNHVIPTSIKYQNTLIENVRGLKEIFGKDFEKIAKEQIALIKEISEHIEKIHHNIDEMISERKKANNLTDTEKMAAAYCNKVKPYFEIIREHSDKLELLVDDEMWTLTKYRELFFIK</sequence>
<accession>A0A1H6UIL4</accession>
<dbReference type="Pfam" id="PF12437">
    <property type="entry name" value="GSIII_N"/>
    <property type="match status" value="1"/>
</dbReference>
<dbReference type="InterPro" id="IPR008146">
    <property type="entry name" value="Gln_synth_cat_dom"/>
</dbReference>
<dbReference type="EMBL" id="FNYA01000004">
    <property type="protein sequence ID" value="SEI92163.1"/>
    <property type="molecule type" value="Genomic_DNA"/>
</dbReference>
<dbReference type="PROSITE" id="PS51987">
    <property type="entry name" value="GS_CATALYTIC"/>
    <property type="match status" value="1"/>
</dbReference>
<dbReference type="InterPro" id="IPR022147">
    <property type="entry name" value="GSIII_N"/>
</dbReference>
<dbReference type="PROSITE" id="PS51986">
    <property type="entry name" value="GS_BETA_GRASP"/>
    <property type="match status" value="1"/>
</dbReference>
<evidence type="ECO:0000259" key="4">
    <source>
        <dbReference type="PROSITE" id="PS51987"/>
    </source>
</evidence>
<evidence type="ECO:0000313" key="6">
    <source>
        <dbReference type="Proteomes" id="UP000199702"/>
    </source>
</evidence>
<evidence type="ECO:0000256" key="2">
    <source>
        <dbReference type="RuleBase" id="RU000384"/>
    </source>
</evidence>
<dbReference type="AlphaFoldDB" id="A0A1H6UIL4"/>
<organism evidence="5 6">
    <name type="scientific">Flavobacterium terrigena</name>
    <dbReference type="NCBI Taxonomy" id="402734"/>
    <lineage>
        <taxon>Bacteria</taxon>
        <taxon>Pseudomonadati</taxon>
        <taxon>Bacteroidota</taxon>
        <taxon>Flavobacteriia</taxon>
        <taxon>Flavobacteriales</taxon>
        <taxon>Flavobacteriaceae</taxon>
        <taxon>Flavobacterium</taxon>
    </lineage>
</organism>
<dbReference type="OrthoDB" id="9807095at2"/>
<evidence type="ECO:0000259" key="3">
    <source>
        <dbReference type="PROSITE" id="PS51986"/>
    </source>
</evidence>
<dbReference type="Gene3D" id="3.30.590.10">
    <property type="entry name" value="Glutamine synthetase/guanido kinase, catalytic domain"/>
    <property type="match status" value="1"/>
</dbReference>
<dbReference type="GO" id="GO:0006542">
    <property type="term" value="P:glutamine biosynthetic process"/>
    <property type="evidence" value="ECO:0007669"/>
    <property type="project" value="InterPro"/>
</dbReference>
<comment type="similarity">
    <text evidence="1 2">Belongs to the glutamine synthetase family.</text>
</comment>
<dbReference type="InterPro" id="IPR027303">
    <property type="entry name" value="Gln_synth_gly_rich_site"/>
</dbReference>
<dbReference type="STRING" id="402734.SAMN05660918_1926"/>